<proteinExistence type="predicted"/>
<dbReference type="RefSeq" id="WP_069520811.1">
    <property type="nucleotide sequence ID" value="NZ_FOFP01000018.1"/>
</dbReference>
<dbReference type="Proteomes" id="UP000198512">
    <property type="component" value="Unassembled WGS sequence"/>
</dbReference>
<feature type="chain" id="PRO_5046287842" evidence="1">
    <location>
        <begin position="28"/>
        <end position="287"/>
    </location>
</feature>
<comment type="caution">
    <text evidence="3">The sequence shown here is derived from an EMBL/GenBank/DDBJ whole genome shotgun (WGS) entry which is preliminary data.</text>
</comment>
<dbReference type="Gene3D" id="3.40.33.10">
    <property type="entry name" value="CAP"/>
    <property type="match status" value="1"/>
</dbReference>
<keyword evidence="1" id="KW-0732">Signal</keyword>
<evidence type="ECO:0000313" key="3">
    <source>
        <dbReference type="EMBL" id="SER22826.1"/>
    </source>
</evidence>
<feature type="domain" description="SCP" evidence="2">
    <location>
        <begin position="156"/>
        <end position="283"/>
    </location>
</feature>
<dbReference type="EMBL" id="FOFP01000018">
    <property type="protein sequence ID" value="SER22826.1"/>
    <property type="molecule type" value="Genomic_DNA"/>
</dbReference>
<dbReference type="InterPro" id="IPR014044">
    <property type="entry name" value="CAP_dom"/>
</dbReference>
<sequence>MPVLFSDRPCPVFALLFVLAGSSSALADDRTALVNLINDYRQMPQQCQGKAFDAAGPLQAEARLDRAQISGGSDLLAALQATGYQPATVRVISLSGSVTLASVAKAVTERYCATVLDAQYTDIGVQQVGNSWHIVLARPLLQAGLPTWEDAGRAVLQAVNAARAKPQRCGTQPVDAAPALRWSDSLAQTALAHSRDMATHNYFSHTARDGSLAGQRATRAGYAWQLVGENIAAGQGSAKQVVDGWLSSPAHCFNVMNAEFSEMGAAYAVDPQSDAGIYWTQMFGTPQ</sequence>
<evidence type="ECO:0000313" key="4">
    <source>
        <dbReference type="Proteomes" id="UP000198512"/>
    </source>
</evidence>
<protein>
    <submittedName>
        <fullName evidence="3">Uncharacterized conserved protein YkwD, contains CAP (CSP/antigen 5/PR1) domain</fullName>
    </submittedName>
</protein>
<evidence type="ECO:0000256" key="1">
    <source>
        <dbReference type="SAM" id="SignalP"/>
    </source>
</evidence>
<gene>
    <name evidence="3" type="ORF">SAMN05216600_11870</name>
</gene>
<dbReference type="PANTHER" id="PTHR31157:SF1">
    <property type="entry name" value="SCP DOMAIN-CONTAINING PROTEIN"/>
    <property type="match status" value="1"/>
</dbReference>
<keyword evidence="4" id="KW-1185">Reference proteome</keyword>
<dbReference type="PANTHER" id="PTHR31157">
    <property type="entry name" value="SCP DOMAIN-CONTAINING PROTEIN"/>
    <property type="match status" value="1"/>
</dbReference>
<feature type="signal peptide" evidence="1">
    <location>
        <begin position="1"/>
        <end position="27"/>
    </location>
</feature>
<organism evidence="3 4">
    <name type="scientific">Pseudomonas cuatrocienegasensis</name>
    <dbReference type="NCBI Taxonomy" id="543360"/>
    <lineage>
        <taxon>Bacteria</taxon>
        <taxon>Pseudomonadati</taxon>
        <taxon>Pseudomonadota</taxon>
        <taxon>Gammaproteobacteria</taxon>
        <taxon>Pseudomonadales</taxon>
        <taxon>Pseudomonadaceae</taxon>
        <taxon>Pseudomonas</taxon>
    </lineage>
</organism>
<dbReference type="InterPro" id="IPR035940">
    <property type="entry name" value="CAP_sf"/>
</dbReference>
<dbReference type="Pfam" id="PF00188">
    <property type="entry name" value="CAP"/>
    <property type="match status" value="1"/>
</dbReference>
<name>A0ABY1BN52_9PSED</name>
<dbReference type="CDD" id="cd05379">
    <property type="entry name" value="CAP_bacterial"/>
    <property type="match status" value="1"/>
</dbReference>
<dbReference type="SUPFAM" id="SSF55797">
    <property type="entry name" value="PR-1-like"/>
    <property type="match status" value="1"/>
</dbReference>
<reference evidence="3 4" key="1">
    <citation type="submission" date="2016-10" db="EMBL/GenBank/DDBJ databases">
        <authorList>
            <person name="Varghese N."/>
            <person name="Submissions S."/>
        </authorList>
    </citation>
    <scope>NUCLEOTIDE SEQUENCE [LARGE SCALE GENOMIC DNA]</scope>
    <source>
        <strain evidence="3 4">CIP 109853</strain>
    </source>
</reference>
<accession>A0ABY1BN52</accession>
<evidence type="ECO:0000259" key="2">
    <source>
        <dbReference type="Pfam" id="PF00188"/>
    </source>
</evidence>